<proteinExistence type="predicted"/>
<evidence type="ECO:0000256" key="8">
    <source>
        <dbReference type="RuleBase" id="RU361254"/>
    </source>
</evidence>
<sequence length="272" mass="29855">MNIYYLGPVGSYSEIIARKIFATDEYALVPVGGFAEVVENVRQDGMGILGIENSTSSSVHESVDVLFQSDVYIIGEVSMNIELHLGGIKGTSFTDIIDVYSHTQALAQCSILIKEHKLKAHKESSTASAIDEVLARNDSSKAAIGGKKSIEEKNMEVVAENIGNTENNMTRWVIISRNPESLLQPINKVTYAFHVKHEPGSLVRALQAIANAKGNMTKIESRPVPGSDWEYEFWVDVEIPEGSLDIIIAAIAQSTLTHRRIGAYQKGTLYTE</sequence>
<evidence type="ECO:0000256" key="1">
    <source>
        <dbReference type="ARBA" id="ARBA00004741"/>
    </source>
</evidence>
<evidence type="ECO:0000256" key="4">
    <source>
        <dbReference type="ARBA" id="ARBA00023141"/>
    </source>
</evidence>
<dbReference type="PANTHER" id="PTHR21022:SF19">
    <property type="entry name" value="PREPHENATE DEHYDRATASE-RELATED"/>
    <property type="match status" value="1"/>
</dbReference>
<dbReference type="UniPathway" id="UPA00121">
    <property type="reaction ID" value="UER00345"/>
</dbReference>
<dbReference type="GO" id="GO:0009094">
    <property type="term" value="P:L-phenylalanine biosynthetic process"/>
    <property type="evidence" value="ECO:0007669"/>
    <property type="project" value="UniProtKB-UniPathway"/>
</dbReference>
<keyword evidence="3 8" id="KW-0028">Amino-acid biosynthesis</keyword>
<evidence type="ECO:0000313" key="11">
    <source>
        <dbReference type="EMBL" id="PJC30162.1"/>
    </source>
</evidence>
<keyword evidence="5 8" id="KW-0584">Phenylalanine biosynthesis</keyword>
<dbReference type="PROSITE" id="PS51671">
    <property type="entry name" value="ACT"/>
    <property type="match status" value="1"/>
</dbReference>
<organism evidence="11 12">
    <name type="scientific">Candidatus Roizmanbacteria bacterium CG_4_9_14_0_2_um_filter_39_13</name>
    <dbReference type="NCBI Taxonomy" id="1974839"/>
    <lineage>
        <taxon>Bacteria</taxon>
        <taxon>Candidatus Roizmaniibacteriota</taxon>
    </lineage>
</organism>
<dbReference type="Gene3D" id="3.30.70.260">
    <property type="match status" value="1"/>
</dbReference>
<reference evidence="12" key="1">
    <citation type="submission" date="2017-09" db="EMBL/GenBank/DDBJ databases">
        <title>Depth-based differentiation of microbial function through sediment-hosted aquifers and enrichment of novel symbionts in the deep terrestrial subsurface.</title>
        <authorList>
            <person name="Probst A.J."/>
            <person name="Ladd B."/>
            <person name="Jarett J.K."/>
            <person name="Geller-Mcgrath D.E."/>
            <person name="Sieber C.M.K."/>
            <person name="Emerson J.B."/>
            <person name="Anantharaman K."/>
            <person name="Thomas B.C."/>
            <person name="Malmstrom R."/>
            <person name="Stieglmeier M."/>
            <person name="Klingl A."/>
            <person name="Woyke T."/>
            <person name="Ryan C.M."/>
            <person name="Banfield J.F."/>
        </authorList>
    </citation>
    <scope>NUCLEOTIDE SEQUENCE [LARGE SCALE GENOMIC DNA]</scope>
</reference>
<dbReference type="EC" id="4.2.1.51" evidence="2 8"/>
<dbReference type="InterPro" id="IPR002912">
    <property type="entry name" value="ACT_dom"/>
</dbReference>
<keyword evidence="6 8" id="KW-0456">Lyase</keyword>
<dbReference type="SUPFAM" id="SSF55021">
    <property type="entry name" value="ACT-like"/>
    <property type="match status" value="1"/>
</dbReference>
<dbReference type="PROSITE" id="PS51171">
    <property type="entry name" value="PREPHENATE_DEHYDR_3"/>
    <property type="match status" value="1"/>
</dbReference>
<dbReference type="PROSITE" id="PS00858">
    <property type="entry name" value="PREPHENATE_DEHYDR_2"/>
    <property type="match status" value="1"/>
</dbReference>
<dbReference type="EMBL" id="PFSC01000188">
    <property type="protein sequence ID" value="PJC30162.1"/>
    <property type="molecule type" value="Genomic_DNA"/>
</dbReference>
<name>A0A2M8EWB9_9BACT</name>
<dbReference type="GO" id="GO:0004664">
    <property type="term" value="F:prephenate dehydratase activity"/>
    <property type="evidence" value="ECO:0007669"/>
    <property type="project" value="UniProtKB-UniRule"/>
</dbReference>
<evidence type="ECO:0000256" key="3">
    <source>
        <dbReference type="ARBA" id="ARBA00022605"/>
    </source>
</evidence>
<dbReference type="InterPro" id="IPR045865">
    <property type="entry name" value="ACT-like_dom_sf"/>
</dbReference>
<dbReference type="AlphaFoldDB" id="A0A2M8EWB9"/>
<protein>
    <recommendedName>
        <fullName evidence="2 8">Prephenate dehydratase</fullName>
        <shortName evidence="8">PDT</shortName>
        <ecNumber evidence="2 8">4.2.1.51</ecNumber>
    </recommendedName>
</protein>
<dbReference type="InterPro" id="IPR018528">
    <property type="entry name" value="Preph_deHydtase_CS"/>
</dbReference>
<dbReference type="GO" id="GO:0005737">
    <property type="term" value="C:cytoplasm"/>
    <property type="evidence" value="ECO:0007669"/>
    <property type="project" value="TreeGrafter"/>
</dbReference>
<dbReference type="Gene3D" id="3.40.190.10">
    <property type="entry name" value="Periplasmic binding protein-like II"/>
    <property type="match status" value="2"/>
</dbReference>
<evidence type="ECO:0000259" key="9">
    <source>
        <dbReference type="PROSITE" id="PS51171"/>
    </source>
</evidence>
<evidence type="ECO:0000313" key="12">
    <source>
        <dbReference type="Proteomes" id="UP000231383"/>
    </source>
</evidence>
<evidence type="ECO:0000256" key="6">
    <source>
        <dbReference type="ARBA" id="ARBA00023239"/>
    </source>
</evidence>
<dbReference type="PANTHER" id="PTHR21022">
    <property type="entry name" value="PREPHENATE DEHYDRATASE P PROTEIN"/>
    <property type="match status" value="1"/>
</dbReference>
<accession>A0A2M8EWB9</accession>
<evidence type="ECO:0000256" key="7">
    <source>
        <dbReference type="ARBA" id="ARBA00047848"/>
    </source>
</evidence>
<dbReference type="InterPro" id="IPR001086">
    <property type="entry name" value="Preph_deHydtase"/>
</dbReference>
<keyword evidence="4 8" id="KW-0057">Aromatic amino acid biosynthesis</keyword>
<gene>
    <name evidence="8" type="primary">pheA</name>
    <name evidence="11" type="ORF">CO051_07195</name>
</gene>
<dbReference type="CDD" id="cd04880">
    <property type="entry name" value="ACT_AAAH-PDT-like"/>
    <property type="match status" value="1"/>
</dbReference>
<evidence type="ECO:0000256" key="5">
    <source>
        <dbReference type="ARBA" id="ARBA00023222"/>
    </source>
</evidence>
<dbReference type="CDD" id="cd13631">
    <property type="entry name" value="PBP2_Ct-PDT_like"/>
    <property type="match status" value="1"/>
</dbReference>
<dbReference type="SUPFAM" id="SSF53850">
    <property type="entry name" value="Periplasmic binding protein-like II"/>
    <property type="match status" value="1"/>
</dbReference>
<evidence type="ECO:0000259" key="10">
    <source>
        <dbReference type="PROSITE" id="PS51671"/>
    </source>
</evidence>
<comment type="caution">
    <text evidence="11">The sequence shown here is derived from an EMBL/GenBank/DDBJ whole genome shotgun (WGS) entry which is preliminary data.</text>
</comment>
<dbReference type="Proteomes" id="UP000231383">
    <property type="component" value="Unassembled WGS sequence"/>
</dbReference>
<dbReference type="Pfam" id="PF00800">
    <property type="entry name" value="PDT"/>
    <property type="match status" value="1"/>
</dbReference>
<comment type="pathway">
    <text evidence="1 8">Amino-acid biosynthesis; L-phenylalanine biosynthesis; phenylpyruvate from prephenate: step 1/1.</text>
</comment>
<feature type="domain" description="ACT" evidence="10">
    <location>
        <begin position="190"/>
        <end position="263"/>
    </location>
</feature>
<comment type="catalytic activity">
    <reaction evidence="7 8">
        <text>prephenate + H(+) = 3-phenylpyruvate + CO2 + H2O</text>
        <dbReference type="Rhea" id="RHEA:21648"/>
        <dbReference type="ChEBI" id="CHEBI:15377"/>
        <dbReference type="ChEBI" id="CHEBI:15378"/>
        <dbReference type="ChEBI" id="CHEBI:16526"/>
        <dbReference type="ChEBI" id="CHEBI:18005"/>
        <dbReference type="ChEBI" id="CHEBI:29934"/>
        <dbReference type="EC" id="4.2.1.51"/>
    </reaction>
</comment>
<feature type="domain" description="Prephenate dehydratase" evidence="9">
    <location>
        <begin position="2"/>
        <end position="177"/>
    </location>
</feature>
<evidence type="ECO:0000256" key="2">
    <source>
        <dbReference type="ARBA" id="ARBA00013147"/>
    </source>
</evidence>